<gene>
    <name evidence="18" type="primary">FAH</name>
    <name evidence="18" type="ORF">g.160812</name>
</gene>
<dbReference type="SUPFAM" id="SSF63433">
    <property type="entry name" value="Fumarylacetoacetate hydrolase, FAH, N-terminal domain"/>
    <property type="match status" value="1"/>
</dbReference>
<evidence type="ECO:0000256" key="14">
    <source>
        <dbReference type="PIRSR" id="PIRSR605959-3"/>
    </source>
</evidence>
<evidence type="ECO:0000256" key="13">
    <source>
        <dbReference type="PIRSR" id="PIRSR605959-2"/>
    </source>
</evidence>
<evidence type="ECO:0000256" key="2">
    <source>
        <dbReference type="ARBA" id="ARBA00004782"/>
    </source>
</evidence>
<evidence type="ECO:0000259" key="17">
    <source>
        <dbReference type="Pfam" id="PF09298"/>
    </source>
</evidence>
<dbReference type="GO" id="GO:0046872">
    <property type="term" value="F:metal ion binding"/>
    <property type="evidence" value="ECO:0007669"/>
    <property type="project" value="UniProtKB-UniRule"/>
</dbReference>
<dbReference type="PANTHER" id="PTHR43069:SF2">
    <property type="entry name" value="FUMARYLACETOACETASE"/>
    <property type="match status" value="1"/>
</dbReference>
<feature type="binding site" evidence="14">
    <location>
        <position position="249"/>
    </location>
    <ligand>
        <name>Mg(2+)</name>
        <dbReference type="ChEBI" id="CHEBI:18420"/>
    </ligand>
</feature>
<evidence type="ECO:0000259" key="16">
    <source>
        <dbReference type="Pfam" id="PF01557"/>
    </source>
</evidence>
<feature type="binding site" evidence="14">
    <location>
        <position position="225"/>
    </location>
    <ligand>
        <name>Ca(2+)</name>
        <dbReference type="ChEBI" id="CHEBI:29108"/>
    </ligand>
</feature>
<evidence type="ECO:0000256" key="4">
    <source>
        <dbReference type="ARBA" id="ARBA00012094"/>
    </source>
</evidence>
<comment type="catalytic activity">
    <reaction evidence="1 15">
        <text>4-fumarylacetoacetate + H2O = acetoacetate + fumarate + H(+)</text>
        <dbReference type="Rhea" id="RHEA:10244"/>
        <dbReference type="ChEBI" id="CHEBI:13705"/>
        <dbReference type="ChEBI" id="CHEBI:15377"/>
        <dbReference type="ChEBI" id="CHEBI:15378"/>
        <dbReference type="ChEBI" id="CHEBI:18034"/>
        <dbReference type="ChEBI" id="CHEBI:29806"/>
        <dbReference type="EC" id="3.7.1.2"/>
    </reaction>
</comment>
<feature type="active site" description="Proton acceptor" evidence="12">
    <location>
        <position position="127"/>
    </location>
</feature>
<keyword evidence="10 15" id="KW-0828">Tyrosine catabolism</keyword>
<dbReference type="InterPro" id="IPR005959">
    <property type="entry name" value="Fumarylacetoacetase"/>
</dbReference>
<feature type="domain" description="Fumarylacetoacetase-like C-terminal" evidence="16">
    <location>
        <begin position="138"/>
        <end position="400"/>
    </location>
</feature>
<reference evidence="18" key="1">
    <citation type="submission" date="2018-04" db="EMBL/GenBank/DDBJ databases">
        <title>Transcriptome of Schizaphis graminum biotype I.</title>
        <authorList>
            <person name="Scully E.D."/>
            <person name="Geib S.M."/>
            <person name="Palmer N.A."/>
            <person name="Koch K."/>
            <person name="Bradshaw J."/>
            <person name="Heng-Moss T."/>
            <person name="Sarath G."/>
        </authorList>
    </citation>
    <scope>NUCLEOTIDE SEQUENCE</scope>
</reference>
<dbReference type="Pfam" id="PF01557">
    <property type="entry name" value="FAA_hydrolase"/>
    <property type="match status" value="1"/>
</dbReference>
<dbReference type="NCBIfam" id="TIGR01266">
    <property type="entry name" value="fum_ac_acetase"/>
    <property type="match status" value="1"/>
</dbReference>
<feature type="binding site" evidence="14">
    <location>
        <position position="225"/>
    </location>
    <ligand>
        <name>Mg(2+)</name>
        <dbReference type="ChEBI" id="CHEBI:18420"/>
    </ligand>
</feature>
<dbReference type="PANTHER" id="PTHR43069">
    <property type="entry name" value="FUMARYLACETOACETASE"/>
    <property type="match status" value="1"/>
</dbReference>
<name>A0A2S2PE52_SCHGA</name>
<comment type="similarity">
    <text evidence="3 15">Belongs to the FAH family.</text>
</comment>
<evidence type="ECO:0000256" key="12">
    <source>
        <dbReference type="PIRSR" id="PIRSR605959-1"/>
    </source>
</evidence>
<feature type="binding site" evidence="13">
    <location>
        <position position="232"/>
    </location>
    <ligand>
        <name>substrate</name>
    </ligand>
</feature>
<feature type="binding site" evidence="13">
    <location>
        <position position="343"/>
    </location>
    <ligand>
        <name>substrate</name>
    </ligand>
</feature>
<dbReference type="InterPro" id="IPR036462">
    <property type="entry name" value="Fumarylacetoacetase_N_sf"/>
</dbReference>
<evidence type="ECO:0000256" key="10">
    <source>
        <dbReference type="ARBA" id="ARBA00022878"/>
    </source>
</evidence>
<evidence type="ECO:0000256" key="8">
    <source>
        <dbReference type="ARBA" id="ARBA00022837"/>
    </source>
</evidence>
<keyword evidence="8 14" id="KW-0106">Calcium</keyword>
<accession>A0A2S2PE52</accession>
<dbReference type="InterPro" id="IPR015377">
    <property type="entry name" value="Fumarylacetoacetase_N"/>
</dbReference>
<evidence type="ECO:0000256" key="3">
    <source>
        <dbReference type="ARBA" id="ARBA00010211"/>
    </source>
</evidence>
<feature type="domain" description="Fumarylacetoacetase N-terminal" evidence="17">
    <location>
        <begin position="18"/>
        <end position="112"/>
    </location>
</feature>
<dbReference type="InterPro" id="IPR011234">
    <property type="entry name" value="Fumarylacetoacetase-like_C"/>
</dbReference>
<dbReference type="SUPFAM" id="SSF56529">
    <property type="entry name" value="FAH"/>
    <property type="match status" value="1"/>
</dbReference>
<evidence type="ECO:0000256" key="5">
    <source>
        <dbReference type="ARBA" id="ARBA00014741"/>
    </source>
</evidence>
<dbReference type="Gene3D" id="3.90.850.10">
    <property type="entry name" value="Fumarylacetoacetase-like, C-terminal domain"/>
    <property type="match status" value="1"/>
</dbReference>
<dbReference type="GO" id="GO:0006572">
    <property type="term" value="P:L-tyrosine catabolic process"/>
    <property type="evidence" value="ECO:0007669"/>
    <property type="project" value="UniProtKB-UniRule"/>
</dbReference>
<dbReference type="Gene3D" id="2.30.30.230">
    <property type="entry name" value="Fumarylacetoacetase, N-terminal domain"/>
    <property type="match status" value="1"/>
</dbReference>
<evidence type="ECO:0000256" key="6">
    <source>
        <dbReference type="ARBA" id="ARBA00022723"/>
    </source>
</evidence>
<keyword evidence="9 14" id="KW-0460">Magnesium</keyword>
<keyword evidence="7 15" id="KW-0378">Hydrolase</keyword>
<comment type="cofactor">
    <cofactor evidence="15">
        <name>Mg(2+)</name>
        <dbReference type="ChEBI" id="CHEBI:18420"/>
    </cofactor>
    <cofactor evidence="15">
        <name>Ca(2+)</name>
        <dbReference type="ChEBI" id="CHEBI:29108"/>
    </cofactor>
</comment>
<evidence type="ECO:0000313" key="18">
    <source>
        <dbReference type="EMBL" id="MBY27468.1"/>
    </source>
</evidence>
<evidence type="ECO:0000256" key="11">
    <source>
        <dbReference type="ARBA" id="ARBA00023232"/>
    </source>
</evidence>
<dbReference type="InterPro" id="IPR036663">
    <property type="entry name" value="Fumarylacetoacetase_C_sf"/>
</dbReference>
<evidence type="ECO:0000256" key="1">
    <source>
        <dbReference type="ARBA" id="ARBA00000353"/>
    </source>
</evidence>
<dbReference type="GO" id="GO:0004334">
    <property type="term" value="F:fumarylacetoacetase activity"/>
    <property type="evidence" value="ECO:0007669"/>
    <property type="project" value="UniProtKB-UniRule"/>
</dbReference>
<evidence type="ECO:0000256" key="7">
    <source>
        <dbReference type="ARBA" id="ARBA00022801"/>
    </source>
</evidence>
<dbReference type="GO" id="GO:0006559">
    <property type="term" value="P:L-phenylalanine catabolic process"/>
    <property type="evidence" value="ECO:0007669"/>
    <property type="project" value="UniProtKB-UniRule"/>
</dbReference>
<feature type="binding site" evidence="14">
    <location>
        <position position="192"/>
    </location>
    <ligand>
        <name>Ca(2+)</name>
        <dbReference type="ChEBI" id="CHEBI:29108"/>
    </ligand>
</feature>
<proteinExistence type="inferred from homology"/>
<organism evidence="18">
    <name type="scientific">Schizaphis graminum</name>
    <name type="common">Green bug aphid</name>
    <dbReference type="NCBI Taxonomy" id="13262"/>
    <lineage>
        <taxon>Eukaryota</taxon>
        <taxon>Metazoa</taxon>
        <taxon>Ecdysozoa</taxon>
        <taxon>Arthropoda</taxon>
        <taxon>Hexapoda</taxon>
        <taxon>Insecta</taxon>
        <taxon>Pterygota</taxon>
        <taxon>Neoptera</taxon>
        <taxon>Paraneoptera</taxon>
        <taxon>Hemiptera</taxon>
        <taxon>Sternorrhyncha</taxon>
        <taxon>Aphidomorpha</taxon>
        <taxon>Aphidoidea</taxon>
        <taxon>Aphididae</taxon>
        <taxon>Aphidini</taxon>
        <taxon>Schizaphis</taxon>
    </lineage>
</organism>
<dbReference type="UniPathway" id="UPA00139">
    <property type="reaction ID" value="UER00341"/>
</dbReference>
<feature type="binding site" evidence="14">
    <location>
        <position position="245"/>
    </location>
    <ligand>
        <name>Mg(2+)</name>
        <dbReference type="ChEBI" id="CHEBI:18420"/>
    </ligand>
</feature>
<feature type="binding site" evidence="14">
    <location>
        <position position="190"/>
    </location>
    <ligand>
        <name>Ca(2+)</name>
        <dbReference type="ChEBI" id="CHEBI:29108"/>
    </ligand>
</feature>
<dbReference type="GO" id="GO:1902000">
    <property type="term" value="P:homogentisate catabolic process"/>
    <property type="evidence" value="ECO:0007669"/>
    <property type="project" value="TreeGrafter"/>
</dbReference>
<dbReference type="Pfam" id="PF09298">
    <property type="entry name" value="FAA_hydrolase_N"/>
    <property type="match status" value="1"/>
</dbReference>
<dbReference type="AlphaFoldDB" id="A0A2S2PE52"/>
<feature type="binding site" evidence="13">
    <location>
        <position position="122"/>
    </location>
    <ligand>
        <name>substrate</name>
    </ligand>
</feature>
<keyword evidence="11 15" id="KW-0585">Phenylalanine catabolism</keyword>
<sequence length="410" mass="46410">MPMKSYISYSSESHFPIENLPYGVFSTVDDPTHRIGVAIGDKILDLKYSKNVFDHPLCEVFQQPSLQSLMSLDKKTWSQARKSIQSYLHIENSENLKNGVFWDQNEVEMHLPTSIGNFTDFFSSYYHAYNCGSIMTPDKPIADNWKNMPIAYHSRTSSIRISGTPIVRPNGQYLKDGKVTFGPTEMLDYELEVAFFVGGTLNSLGEPIPTSRASDHIFGMVLLNDWSARDTQLWESFFLGPFLSKNFITTISPWIVTMEALEEFKTDNFKQDPAPLQYLLHDNIKYNFDINLNASVSDPKSQKTYSICNTNYKYMYWTPLQQIAHHTITGCNLQPGDLLSSGTISGPQKEQQACLIERNIGGKVFIDLGERKLKFFEDGDEVTISGFCQGNGYKIGFGNCSSKILPAKNF</sequence>
<evidence type="ECO:0000256" key="15">
    <source>
        <dbReference type="RuleBase" id="RU366008"/>
    </source>
</evidence>
<evidence type="ECO:0000256" key="9">
    <source>
        <dbReference type="ARBA" id="ARBA00022842"/>
    </source>
</evidence>
<protein>
    <recommendedName>
        <fullName evidence="5 15">Fumarylacetoacetase</fullName>
        <ecNumber evidence="4 15">3.7.1.2</ecNumber>
    </recommendedName>
    <alternativeName>
        <fullName evidence="15">Fumarylacetoacetate hydrolase</fullName>
    </alternativeName>
</protein>
<keyword evidence="6 14" id="KW-0479">Metal-binding</keyword>
<feature type="binding site" evidence="14">
    <location>
        <position position="120"/>
    </location>
    <ligand>
        <name>Ca(2+)</name>
        <dbReference type="ChEBI" id="CHEBI:29108"/>
    </ligand>
</feature>
<comment type="pathway">
    <text evidence="2 15">Amino-acid degradation; L-phenylalanine degradation; acetoacetate and fumarate from L-phenylalanine: step 6/6.</text>
</comment>
<dbReference type="EC" id="3.7.1.2" evidence="4 15"/>
<dbReference type="EMBL" id="GGMR01014849">
    <property type="protein sequence ID" value="MBY27468.1"/>
    <property type="molecule type" value="Transcribed_RNA"/>
</dbReference>